<dbReference type="RefSeq" id="WP_280573070.1">
    <property type="nucleotide sequence ID" value="NZ_JARXRM010000019.1"/>
</dbReference>
<dbReference type="InterPro" id="IPR028098">
    <property type="entry name" value="Glyco_trans_4-like_N"/>
</dbReference>
<dbReference type="Gene3D" id="3.40.50.2000">
    <property type="entry name" value="Glycogen Phosphorylase B"/>
    <property type="match status" value="3"/>
</dbReference>
<evidence type="ECO:0000313" key="3">
    <source>
        <dbReference type="EMBL" id="MDH5822215.1"/>
    </source>
</evidence>
<name>A0ABT6J6J3_9GAMM</name>
<proteinExistence type="predicted"/>
<evidence type="ECO:0000259" key="2">
    <source>
        <dbReference type="Pfam" id="PF13579"/>
    </source>
</evidence>
<dbReference type="EC" id="2.4.-.-" evidence="3"/>
<comment type="caution">
    <text evidence="3">The sequence shown here is derived from an EMBL/GenBank/DDBJ whole genome shotgun (WGS) entry which is preliminary data.</text>
</comment>
<reference evidence="3 4" key="1">
    <citation type="submission" date="2023-04" db="EMBL/GenBank/DDBJ databases">
        <title>Luteimonas endophyticus RD2P54.</title>
        <authorList>
            <person name="Sun J.-Q."/>
        </authorList>
    </citation>
    <scope>NUCLEOTIDE SEQUENCE [LARGE SCALE GENOMIC DNA]</scope>
    <source>
        <strain evidence="3 4">RD2P54</strain>
    </source>
</reference>
<gene>
    <name evidence="3" type="ORF">QFW77_04325</name>
</gene>
<dbReference type="Proteomes" id="UP001156940">
    <property type="component" value="Unassembled WGS sequence"/>
</dbReference>
<organism evidence="3 4">
    <name type="scientific">Luteimonas endophytica</name>
    <dbReference type="NCBI Taxonomy" id="3042023"/>
    <lineage>
        <taxon>Bacteria</taxon>
        <taxon>Pseudomonadati</taxon>
        <taxon>Pseudomonadota</taxon>
        <taxon>Gammaproteobacteria</taxon>
        <taxon>Lysobacterales</taxon>
        <taxon>Lysobacteraceae</taxon>
        <taxon>Luteimonas</taxon>
    </lineage>
</organism>
<dbReference type="GO" id="GO:0016757">
    <property type="term" value="F:glycosyltransferase activity"/>
    <property type="evidence" value="ECO:0007669"/>
    <property type="project" value="UniProtKB-KW"/>
</dbReference>
<dbReference type="EMBL" id="JARXRM010000019">
    <property type="protein sequence ID" value="MDH5822215.1"/>
    <property type="molecule type" value="Genomic_DNA"/>
</dbReference>
<dbReference type="SUPFAM" id="SSF53756">
    <property type="entry name" value="UDP-Glycosyltransferase/glycogen phosphorylase"/>
    <property type="match status" value="1"/>
</dbReference>
<dbReference type="Pfam" id="PF13579">
    <property type="entry name" value="Glyco_trans_4_4"/>
    <property type="match status" value="1"/>
</dbReference>
<dbReference type="PANTHER" id="PTHR12526:SF600">
    <property type="entry name" value="GLYCOSYL TRANSFERASE GROUP 1"/>
    <property type="match status" value="1"/>
</dbReference>
<evidence type="ECO:0000313" key="4">
    <source>
        <dbReference type="Proteomes" id="UP001156940"/>
    </source>
</evidence>
<keyword evidence="4" id="KW-1185">Reference proteome</keyword>
<keyword evidence="3" id="KW-0328">Glycosyltransferase</keyword>
<feature type="region of interest" description="Disordered" evidence="1">
    <location>
        <begin position="78"/>
        <end position="109"/>
    </location>
</feature>
<keyword evidence="3" id="KW-0808">Transferase</keyword>
<evidence type="ECO:0000256" key="1">
    <source>
        <dbReference type="SAM" id="MobiDB-lite"/>
    </source>
</evidence>
<feature type="domain" description="Glycosyltransferase subfamily 4-like N-terminal" evidence="2">
    <location>
        <begin position="21"/>
        <end position="239"/>
    </location>
</feature>
<dbReference type="PANTHER" id="PTHR12526">
    <property type="entry name" value="GLYCOSYLTRANSFERASE"/>
    <property type="match status" value="1"/>
</dbReference>
<sequence>MRLLLIAYEFPPSPSPQSLRWTYLCRELAELGHEVHVLAPDLGGETPGLPPLPSGVRVHRSFPGPVRGMLALLRKRKQRKAARGAAGPTGNGDAARDGAAPSPIRPPRSWKQRISETVQRIAEYLHYPDIRGEWRYWGRRELQRLLDTLAPDLVLSSHEPATSLELGLLAARRGLPWVADLGDPVLAGYTAPRWRRRAHRLEREVCERADLVTVTNPAAAALLHERHARSGPIAVLPQGYDDRAAAARAADATLFDHARLELLYTGSFYSFRRIDALLEALDRHPQARLSIAAITVPESILAAARGAPERIRLLGFLPHTAILALQRQADVLVNIANDDITQIPGKFHEYLGAARPILHLGDADPVAEMVVALRRGWSCANTADAIHARLAALETAKADRRLDDGLALGAEGIEQYGWSRIAARLDTLLREVAGPARTT</sequence>
<protein>
    <submittedName>
        <fullName evidence="3">Glycosyltransferase</fullName>
        <ecNumber evidence="3">2.4.-.-</ecNumber>
    </submittedName>
</protein>
<accession>A0ABT6J6J3</accession>